<dbReference type="SUPFAM" id="SSF52540">
    <property type="entry name" value="P-loop containing nucleoside triphosphate hydrolases"/>
    <property type="match status" value="1"/>
</dbReference>
<keyword evidence="4" id="KW-1185">Reference proteome</keyword>
<dbReference type="Pfam" id="PF01935">
    <property type="entry name" value="DUF87"/>
    <property type="match status" value="1"/>
</dbReference>
<dbReference type="PANTHER" id="PTHR42957">
    <property type="entry name" value="HELICASE MJ1565-RELATED"/>
    <property type="match status" value="1"/>
</dbReference>
<sequence>MSATPMAFADSLRIGTIEYISPDKFEVLLDIEAPDAVALNTGSPRSFPRVNSYVLVPTEGGFAVGQIEWISVERSPYPQRKGMRDFGLIDMPYPMRKMSLAPVGILSAIPTRPLTESYSFRRGIQAFPTVGDPVLLPTTEQLRSIVESGENRRVAIGTSPLAADAEVMIDPDRLFGRHLAVLGNTGSGKSCSVAGLIRWSLDAARHSREAGKVEGSPNARFIVLDPNGEYTRTFGDLGAKVFSVEPGDGATQLALPLWLWNLDEWSAFTQATSKTQRPTLVHALRALRDGRLDSQTTPSHDMRRYLRTVTAVFQVEYRSGSPWGNFPKPKSFFEKLRKLSGDFVTSTDFSEPENAAIEALAGYAKELVDARSGQYANYDFSKQEVKDLVARASQAHVAFGGLDTDTELLDADVPRPFTGDQFIRSLEAHAELLGVAEHVETLLMRVRTLLADSRLRSVMSDTGGLDLATWLDTYMGDDSSTGSVTVIDLSLVPAEVLHIVTAVIARMCLEALQRYRKMHDGDTLPTVLVMEEAHTFIRRYTPDPEIRSSQEICSHAFEKIAREGRKFGLGLVLSSQRPSELSPTVLSQCNTFLLHRLSNHTDQDLVQRLVPDNMRGLLRDLPSLPSRNAILLGWASELPVAVEVRKLPRDQQPRSSDPDFWHVWSGQDDRGEKVTRGVDWAEIASEWQGRRPGSGDPSEG</sequence>
<proteinExistence type="predicted"/>
<feature type="domain" description="Helicase HerA central" evidence="2">
    <location>
        <begin position="156"/>
        <end position="297"/>
    </location>
</feature>
<dbReference type="InterPro" id="IPR002789">
    <property type="entry name" value="HerA_central"/>
</dbReference>
<feature type="compositionally biased region" description="Basic and acidic residues" evidence="1">
    <location>
        <begin position="648"/>
        <end position="660"/>
    </location>
</feature>
<feature type="region of interest" description="Disordered" evidence="1">
    <location>
        <begin position="648"/>
        <end position="675"/>
    </location>
</feature>
<comment type="caution">
    <text evidence="3">The sequence shown here is derived from an EMBL/GenBank/DDBJ whole genome shotgun (WGS) entry which is preliminary data.</text>
</comment>
<dbReference type="PANTHER" id="PTHR42957:SF1">
    <property type="entry name" value="HELICASE MJ1565-RELATED"/>
    <property type="match status" value="1"/>
</dbReference>
<evidence type="ECO:0000313" key="3">
    <source>
        <dbReference type="EMBL" id="RXW31099.1"/>
    </source>
</evidence>
<organism evidence="3 4">
    <name type="scientific">Propioniciclava flava</name>
    <dbReference type="NCBI Taxonomy" id="2072026"/>
    <lineage>
        <taxon>Bacteria</taxon>
        <taxon>Bacillati</taxon>
        <taxon>Actinomycetota</taxon>
        <taxon>Actinomycetes</taxon>
        <taxon>Propionibacteriales</taxon>
        <taxon>Propionibacteriaceae</taxon>
        <taxon>Propioniciclava</taxon>
    </lineage>
</organism>
<reference evidence="3 4" key="1">
    <citation type="submission" date="2018-01" db="EMBL/GenBank/DDBJ databases">
        <title>Lactibacter flavus gen. nov., sp. nov., a novel bacterium of the family Propionibacteriaceae isolated from raw milk and dairy products.</title>
        <authorList>
            <person name="Wenning M."/>
            <person name="Breitenwieser F."/>
            <person name="Huptas C."/>
            <person name="von Neubeck M."/>
            <person name="Busse H.-J."/>
            <person name="Scherer S."/>
        </authorList>
    </citation>
    <scope>NUCLEOTIDE SEQUENCE [LARGE SCALE GENOMIC DNA]</scope>
    <source>
        <strain evidence="3 4">VG341</strain>
    </source>
</reference>
<evidence type="ECO:0000256" key="1">
    <source>
        <dbReference type="SAM" id="MobiDB-lite"/>
    </source>
</evidence>
<dbReference type="EMBL" id="PPCV01000016">
    <property type="protein sequence ID" value="RXW31099.1"/>
    <property type="molecule type" value="Genomic_DNA"/>
</dbReference>
<accession>A0A4Q2ED80</accession>
<dbReference type="Proteomes" id="UP000290624">
    <property type="component" value="Unassembled WGS sequence"/>
</dbReference>
<evidence type="ECO:0000313" key="4">
    <source>
        <dbReference type="Proteomes" id="UP000290624"/>
    </source>
</evidence>
<protein>
    <submittedName>
        <fullName evidence="3">ATPase</fullName>
    </submittedName>
</protein>
<evidence type="ECO:0000259" key="2">
    <source>
        <dbReference type="Pfam" id="PF01935"/>
    </source>
</evidence>
<dbReference type="RefSeq" id="WP_129459816.1">
    <property type="nucleotide sequence ID" value="NZ_PPCV01000016.1"/>
</dbReference>
<dbReference type="InterPro" id="IPR027417">
    <property type="entry name" value="P-loop_NTPase"/>
</dbReference>
<gene>
    <name evidence="3" type="ORF">C1706_13870</name>
</gene>
<name>A0A4Q2ED80_9ACTN</name>
<dbReference type="AlphaFoldDB" id="A0A4Q2ED80"/>
<dbReference type="InterPro" id="IPR008571">
    <property type="entry name" value="HerA-like"/>
</dbReference>
<dbReference type="OrthoDB" id="9806951at2"/>
<dbReference type="Gene3D" id="3.40.50.300">
    <property type="entry name" value="P-loop containing nucleotide triphosphate hydrolases"/>
    <property type="match status" value="2"/>
</dbReference>